<comment type="function">
    <text evidence="19">Probably involved in the RNA silencing pathway. May cleave double-stranded RNA to produce short 21-24 nucleotides (nt) RNAs which target the selective destruction of complementary RNAs.</text>
</comment>
<dbReference type="Pfam" id="PF03368">
    <property type="entry name" value="Dicer_dimer"/>
    <property type="match status" value="1"/>
</dbReference>
<dbReference type="SMART" id="SM00490">
    <property type="entry name" value="HELICc"/>
    <property type="match status" value="1"/>
</dbReference>
<keyword evidence="7" id="KW-0677">Repeat</keyword>
<comment type="cofactor">
    <cofactor evidence="2">
        <name>Mg(2+)</name>
        <dbReference type="ChEBI" id="CHEBI:18420"/>
    </cofactor>
</comment>
<feature type="domain" description="Helicase ATP-binding" evidence="24">
    <location>
        <begin position="27"/>
        <end position="203"/>
    </location>
</feature>
<dbReference type="PROSITE" id="PS00517">
    <property type="entry name" value="RNASE_3_1"/>
    <property type="match status" value="1"/>
</dbReference>
<dbReference type="GO" id="GO:0010267">
    <property type="term" value="P:ta-siRNA processing"/>
    <property type="evidence" value="ECO:0007669"/>
    <property type="project" value="UniProtKB-ARBA"/>
</dbReference>
<name>A0A2I0APR0_9ASPA</name>
<dbReference type="PROSITE" id="PS51327">
    <property type="entry name" value="DICER_DSRBF"/>
    <property type="match status" value="1"/>
</dbReference>
<evidence type="ECO:0000259" key="22">
    <source>
        <dbReference type="PROSITE" id="PS50142"/>
    </source>
</evidence>
<feature type="domain" description="RNase III" evidence="22">
    <location>
        <begin position="1180"/>
        <end position="1324"/>
    </location>
</feature>
<dbReference type="Gene3D" id="2.170.260.10">
    <property type="entry name" value="paz domain"/>
    <property type="match status" value="1"/>
</dbReference>
<dbReference type="Gene3D" id="3.30.160.380">
    <property type="entry name" value="Dicer dimerisation domain"/>
    <property type="match status" value="1"/>
</dbReference>
<dbReference type="SMART" id="SM00487">
    <property type="entry name" value="DEXDc"/>
    <property type="match status" value="1"/>
</dbReference>
<evidence type="ECO:0000256" key="14">
    <source>
        <dbReference type="ARBA" id="ARBA00022884"/>
    </source>
</evidence>
<dbReference type="GO" id="GO:0003723">
    <property type="term" value="F:RNA binding"/>
    <property type="evidence" value="ECO:0007669"/>
    <property type="project" value="UniProtKB-UniRule"/>
</dbReference>
<evidence type="ECO:0000259" key="24">
    <source>
        <dbReference type="PROSITE" id="PS51192"/>
    </source>
</evidence>
<feature type="domain" description="PAZ" evidence="23">
    <location>
        <begin position="820"/>
        <end position="942"/>
    </location>
</feature>
<dbReference type="GO" id="GO:0004386">
    <property type="term" value="F:helicase activity"/>
    <property type="evidence" value="ECO:0007669"/>
    <property type="project" value="UniProtKB-KW"/>
</dbReference>
<keyword evidence="14 20" id="KW-0694">RNA-binding</keyword>
<dbReference type="PROSITE" id="PS51192">
    <property type="entry name" value="HELICASE_ATP_BIND_1"/>
    <property type="match status" value="1"/>
</dbReference>
<dbReference type="InterPro" id="IPR005034">
    <property type="entry name" value="Dicer_dimerisation"/>
</dbReference>
<dbReference type="Gene3D" id="1.10.1520.10">
    <property type="entry name" value="Ribonuclease III domain"/>
    <property type="match status" value="2"/>
</dbReference>
<dbReference type="Pfam" id="PF00270">
    <property type="entry name" value="DEAD"/>
    <property type="match status" value="1"/>
</dbReference>
<dbReference type="GO" id="GO:0005634">
    <property type="term" value="C:nucleus"/>
    <property type="evidence" value="ECO:0007669"/>
    <property type="project" value="UniProtKB-SubCell"/>
</dbReference>
<dbReference type="Gene3D" id="3.40.50.300">
    <property type="entry name" value="P-loop containing nucleotide triphosphate hydrolases"/>
    <property type="match status" value="2"/>
</dbReference>
<dbReference type="STRING" id="1088818.A0A2I0APR0"/>
<feature type="domain" description="Dicer dsRNA-binding fold" evidence="26">
    <location>
        <begin position="552"/>
        <end position="642"/>
    </location>
</feature>
<evidence type="ECO:0000256" key="15">
    <source>
        <dbReference type="ARBA" id="ARBA00023158"/>
    </source>
</evidence>
<dbReference type="SMART" id="SM00949">
    <property type="entry name" value="PAZ"/>
    <property type="match status" value="1"/>
</dbReference>
<dbReference type="FunFam" id="3.40.50.300:FF:000420">
    <property type="entry name" value="Endoribonuclease dicer-like 1"/>
    <property type="match status" value="1"/>
</dbReference>
<evidence type="ECO:0000256" key="6">
    <source>
        <dbReference type="ARBA" id="ARBA00022723"/>
    </source>
</evidence>
<dbReference type="GO" id="GO:0004525">
    <property type="term" value="F:ribonuclease III activity"/>
    <property type="evidence" value="ECO:0007669"/>
    <property type="project" value="InterPro"/>
</dbReference>
<dbReference type="Proteomes" id="UP000236161">
    <property type="component" value="Unassembled WGS sequence"/>
</dbReference>
<dbReference type="PANTHER" id="PTHR14950:SF15">
    <property type="entry name" value="DICER-LIKE PROTEIN 4"/>
    <property type="match status" value="1"/>
</dbReference>
<dbReference type="FunFam" id="3.40.50.300:FF:000705">
    <property type="entry name" value="Endoribonuclease dicer-like protein"/>
    <property type="match status" value="1"/>
</dbReference>
<dbReference type="InterPro" id="IPR014720">
    <property type="entry name" value="dsRBD_dom"/>
</dbReference>
<dbReference type="InterPro" id="IPR038248">
    <property type="entry name" value="Dicer_dimer_sf"/>
</dbReference>
<dbReference type="InterPro" id="IPR036389">
    <property type="entry name" value="RNase_III_sf"/>
</dbReference>
<evidence type="ECO:0000256" key="19">
    <source>
        <dbReference type="ARBA" id="ARBA00056187"/>
    </source>
</evidence>
<evidence type="ECO:0000256" key="18">
    <source>
        <dbReference type="ARBA" id="ARBA00035116"/>
    </source>
</evidence>
<evidence type="ECO:0000259" key="23">
    <source>
        <dbReference type="PROSITE" id="PS50821"/>
    </source>
</evidence>
<evidence type="ECO:0000313" key="27">
    <source>
        <dbReference type="EMBL" id="PKA57540.1"/>
    </source>
</evidence>
<evidence type="ECO:0000259" key="25">
    <source>
        <dbReference type="PROSITE" id="PS51194"/>
    </source>
</evidence>
<dbReference type="GO" id="GO:0005737">
    <property type="term" value="C:cytoplasm"/>
    <property type="evidence" value="ECO:0007669"/>
    <property type="project" value="TreeGrafter"/>
</dbReference>
<dbReference type="CDD" id="cd00593">
    <property type="entry name" value="RIBOc"/>
    <property type="match status" value="2"/>
</dbReference>
<dbReference type="SUPFAM" id="SSF52540">
    <property type="entry name" value="P-loop containing nucleoside triphosphate hydrolases"/>
    <property type="match status" value="1"/>
</dbReference>
<dbReference type="EC" id="3.1.26.-" evidence="27"/>
<organism evidence="27 28">
    <name type="scientific">Apostasia shenzhenica</name>
    <dbReference type="NCBI Taxonomy" id="1088818"/>
    <lineage>
        <taxon>Eukaryota</taxon>
        <taxon>Viridiplantae</taxon>
        <taxon>Streptophyta</taxon>
        <taxon>Embryophyta</taxon>
        <taxon>Tracheophyta</taxon>
        <taxon>Spermatophyta</taxon>
        <taxon>Magnoliopsida</taxon>
        <taxon>Liliopsida</taxon>
        <taxon>Asparagales</taxon>
        <taxon>Orchidaceae</taxon>
        <taxon>Apostasioideae</taxon>
        <taxon>Apostasia</taxon>
    </lineage>
</organism>
<feature type="domain" description="DRBM" evidence="21">
    <location>
        <begin position="1540"/>
        <end position="1616"/>
    </location>
</feature>
<evidence type="ECO:0000256" key="7">
    <source>
        <dbReference type="ARBA" id="ARBA00022737"/>
    </source>
</evidence>
<accession>A0A2I0APR0</accession>
<sequence length="1623" mass="184489">MDSNAISSSSSPKKDPRIIARKYQLDLCKKATEENVIVYLATGCGKTHIAVLLMYEMGHLLRKPSSSICVFLAPTVPLVRQQATVIEKSTDFKVRYYVGNKKHLKDHVEWNTEIEQIEVLVMTPQILLHNLRHCYIRMELIALLIFDECHHAQAHTRHPYAQIMKEFYKPSTTNCPRIFGMTASPIVGKGRSNQLSYTKCINSLEKLLDAKVHSVNETFELEGVCASPDVKVYLFGPVKNSEASFKSSFCRKLDVIYYELTCMLREKNSDSVERRKEIKLLSRMHDNLIFCLKNIGLFGAVKAVQILSNSEGCNLTDGKIHSTLNYDRLCNQYLDMARSVLNFNIYNDDGVSDSFPLEKLKEPFYSQKLLLLINVLLTYRLKDNIRCIIFVKRIIVARLLAYILKSLKSLDFLRCDFLVGFHSGTRNMSRSQMNAIVEKFCSGKVNLLVATNVAEEGLDIQTCCLVIRFDLPQTIASFIQSRGRARMQQSEYVFLLERGNVQDEKLLDEFTSSEHIMNKVIVYRTSDDTFKNLDEAIYRVDSTGASVSTACSVSLLHQYCAKLPRDMYFTPKPTFFYVDDNDGIICKLLLPPNAPLRQIESLPCSSKDEAKRAACLRACIELHEKGALTDFLLPGLNSLKNDGSATQYFETKSTEDEILREDLHEMLVPAVLKGPLPSFVENIDLYFYFVRFTPIPDDRKYRPFGLFLKAPLPNEAIALKVDLHLARGRIVKSGFVYCGMVPFDNEEILLAQKFQEMSLKIILDRSEYFLDTIALGNCDASLSSTFYLLLPVMGKTCGESLAIDWITVKHCLSSPIFVPPTYSSRCLNEGNTLKLQHGPVKISDVLNSLVFVPNNRLFFFVDDILHGTNAFSKKGSGDASYAEYYKSKFGVELSYPEQPLLKVKQLFFLRNLLYNRIQESTETREMEEHFVEMPPELCSLKIIGFSKDIGSSLSLLPSLMHRLQNLLVAIELKHLLSESISEASGIRADIVLEALTTEKCMERFSLERFEVLGDAFLKYVVSRHSFLSYGGLDEGQLTKKRSNIVNNLNLWELAIRSNLQVYIRDELFEPSQYYAHGRYCAKVCSKDVESIIHCRQRKMKEDEPEIIDVKCTKGHHWLHRKTVADVFEALVGAFLVESGFVAAIAFLRWIGMQVDFHIPDVYRFLEESKKNISLHEVINVTAIEELTGYEFKNKGLLLQAFVHPSYSKHPGGCYQKLEFLGDAVLEYLITSYLYSVYPDLKPGHITDLRSVTVNNNTFAHLAVRWGFHRFLISDSKSLSDVVSKFENCRRLSESDGMFLEESKCPKVLGDIVESYIGAMFLDTGFNLVEVWKTMLVLLKPVLSFNCLNINPVRELRELCQHKNFCLALPDAVKEKVAYLVKVEVDADGKQLTCAAVNRNSKVARRVASQIALSKLRDLGYKHKNKSLEEILRSTQKKEPKLIGYNELPIEINSIHGVPFELGQETKLTLSCSGLQDVASSSPVYLPQQNPCLPEVGLVAEDGGHHYWIERQHKVVGNSFHSNNKSEYIDHMYRGGVSKRSLKSRLFEICVANYWNPPLFTCCKEEGSAHLKMFTFKVIVEVAGLTPTVLECHSEARPQKRAAEEHAAEGALWYLEYMGYMIKP</sequence>
<dbReference type="Pfam" id="PF02170">
    <property type="entry name" value="PAZ"/>
    <property type="match status" value="1"/>
</dbReference>
<protein>
    <submittedName>
        <fullName evidence="27">Endoribonuclease Dicer like 4</fullName>
        <ecNumber evidence="27">3.1.26.-</ecNumber>
    </submittedName>
</protein>
<dbReference type="EMBL" id="KZ451964">
    <property type="protein sequence ID" value="PKA57540.1"/>
    <property type="molecule type" value="Genomic_DNA"/>
</dbReference>
<keyword evidence="16" id="KW-0464">Manganese</keyword>
<keyword evidence="10 27" id="KW-0378">Hydrolase</keyword>
<dbReference type="SUPFAM" id="SSF69065">
    <property type="entry name" value="RNase III domain-like"/>
    <property type="match status" value="2"/>
</dbReference>
<dbReference type="GO" id="GO:0046872">
    <property type="term" value="F:metal ion binding"/>
    <property type="evidence" value="ECO:0007669"/>
    <property type="project" value="UniProtKB-KW"/>
</dbReference>
<keyword evidence="11" id="KW-0347">Helicase</keyword>
<comment type="similarity">
    <text evidence="18 20">Belongs to the helicase family. Dicer subfamily.</text>
</comment>
<evidence type="ECO:0000256" key="3">
    <source>
        <dbReference type="ARBA" id="ARBA00004123"/>
    </source>
</evidence>
<evidence type="ECO:0000256" key="12">
    <source>
        <dbReference type="ARBA" id="ARBA00022840"/>
    </source>
</evidence>
<evidence type="ECO:0000256" key="9">
    <source>
        <dbReference type="ARBA" id="ARBA00022759"/>
    </source>
</evidence>
<keyword evidence="6" id="KW-0479">Metal-binding</keyword>
<dbReference type="Pfam" id="PF00636">
    <property type="entry name" value="Ribonuclease_3"/>
    <property type="match status" value="2"/>
</dbReference>
<keyword evidence="17" id="KW-0539">Nucleus</keyword>
<dbReference type="SUPFAM" id="SSF54768">
    <property type="entry name" value="dsRNA-binding domain-like"/>
    <property type="match status" value="2"/>
</dbReference>
<dbReference type="PROSITE" id="PS50137">
    <property type="entry name" value="DS_RBD"/>
    <property type="match status" value="1"/>
</dbReference>
<comment type="cofactor">
    <cofactor evidence="1">
        <name>Mn(2+)</name>
        <dbReference type="ChEBI" id="CHEBI:29035"/>
    </cofactor>
</comment>
<keyword evidence="8" id="KW-0547">Nucleotide-binding</keyword>
<evidence type="ECO:0000256" key="20">
    <source>
        <dbReference type="PROSITE-ProRule" id="PRU00657"/>
    </source>
</evidence>
<evidence type="ECO:0000259" key="21">
    <source>
        <dbReference type="PROSITE" id="PS50137"/>
    </source>
</evidence>
<keyword evidence="13" id="KW-0460">Magnesium</keyword>
<dbReference type="Pfam" id="PF14709">
    <property type="entry name" value="DND1_DSRM"/>
    <property type="match status" value="1"/>
</dbReference>
<dbReference type="FunFam" id="3.30.160.380:FF:000001">
    <property type="entry name" value="Endoribonuclease dicer-like 1"/>
    <property type="match status" value="1"/>
</dbReference>
<dbReference type="SUPFAM" id="SSF101690">
    <property type="entry name" value="PAZ domain"/>
    <property type="match status" value="1"/>
</dbReference>
<evidence type="ECO:0000256" key="17">
    <source>
        <dbReference type="ARBA" id="ARBA00023242"/>
    </source>
</evidence>
<dbReference type="PANTHER" id="PTHR14950">
    <property type="entry name" value="DICER-RELATED"/>
    <property type="match status" value="1"/>
</dbReference>
<keyword evidence="9" id="KW-0255">Endonuclease</keyword>
<evidence type="ECO:0000256" key="13">
    <source>
        <dbReference type="ARBA" id="ARBA00022842"/>
    </source>
</evidence>
<evidence type="ECO:0000256" key="5">
    <source>
        <dbReference type="ARBA" id="ARBA00022722"/>
    </source>
</evidence>
<dbReference type="InterPro" id="IPR003100">
    <property type="entry name" value="PAZ_dom"/>
</dbReference>
<dbReference type="InterPro" id="IPR001650">
    <property type="entry name" value="Helicase_C-like"/>
</dbReference>
<dbReference type="InterPro" id="IPR027417">
    <property type="entry name" value="P-loop_NTPase"/>
</dbReference>
<evidence type="ECO:0000256" key="4">
    <source>
        <dbReference type="ARBA" id="ARBA00011499"/>
    </source>
</evidence>
<dbReference type="InterPro" id="IPR014001">
    <property type="entry name" value="Helicase_ATP-bd"/>
</dbReference>
<evidence type="ECO:0000256" key="16">
    <source>
        <dbReference type="ARBA" id="ARBA00023211"/>
    </source>
</evidence>
<dbReference type="InterPro" id="IPR036085">
    <property type="entry name" value="PAZ_dom_sf"/>
</dbReference>
<reference evidence="27 28" key="1">
    <citation type="journal article" date="2017" name="Nature">
        <title>The Apostasia genome and the evolution of orchids.</title>
        <authorList>
            <person name="Zhang G.Q."/>
            <person name="Liu K.W."/>
            <person name="Li Z."/>
            <person name="Lohaus R."/>
            <person name="Hsiao Y.Y."/>
            <person name="Niu S.C."/>
            <person name="Wang J.Y."/>
            <person name="Lin Y.C."/>
            <person name="Xu Q."/>
            <person name="Chen L.J."/>
            <person name="Yoshida K."/>
            <person name="Fujiwara S."/>
            <person name="Wang Z.W."/>
            <person name="Zhang Y.Q."/>
            <person name="Mitsuda N."/>
            <person name="Wang M."/>
            <person name="Liu G.H."/>
            <person name="Pecoraro L."/>
            <person name="Huang H.X."/>
            <person name="Xiao X.J."/>
            <person name="Lin M."/>
            <person name="Wu X.Y."/>
            <person name="Wu W.L."/>
            <person name="Chen Y.Y."/>
            <person name="Chang S.B."/>
            <person name="Sakamoto S."/>
            <person name="Ohme-Takagi M."/>
            <person name="Yagi M."/>
            <person name="Zeng S.J."/>
            <person name="Shen C.Y."/>
            <person name="Yeh C.M."/>
            <person name="Luo Y.B."/>
            <person name="Tsai W.C."/>
            <person name="Van de Peer Y."/>
            <person name="Liu Z.J."/>
        </authorList>
    </citation>
    <scope>NUCLEOTIDE SEQUENCE [LARGE SCALE GENOMIC DNA]</scope>
    <source>
        <strain evidence="28">cv. Shenzhen</strain>
        <tissue evidence="27">Stem</tissue>
    </source>
</reference>
<comment type="subunit">
    <text evidence="4">May interact with ARGONAUTE1 or PINHEAD through their common PAZ domains.</text>
</comment>
<evidence type="ECO:0000256" key="10">
    <source>
        <dbReference type="ARBA" id="ARBA00022801"/>
    </source>
</evidence>
<proteinExistence type="inferred from homology"/>
<evidence type="ECO:0000259" key="26">
    <source>
        <dbReference type="PROSITE" id="PS51327"/>
    </source>
</evidence>
<dbReference type="SMART" id="SM00358">
    <property type="entry name" value="DSRM"/>
    <property type="match status" value="2"/>
</dbReference>
<evidence type="ECO:0000256" key="2">
    <source>
        <dbReference type="ARBA" id="ARBA00001946"/>
    </source>
</evidence>
<dbReference type="FunFam" id="1.10.1520.10:FF:000004">
    <property type="entry name" value="Endoribonuclease dicer-like 1"/>
    <property type="match status" value="1"/>
</dbReference>
<keyword evidence="12" id="KW-0067">ATP-binding</keyword>
<dbReference type="CDD" id="cd18034">
    <property type="entry name" value="DEXHc_dicer"/>
    <property type="match status" value="1"/>
</dbReference>
<dbReference type="PROSITE" id="PS50821">
    <property type="entry name" value="PAZ"/>
    <property type="match status" value="1"/>
</dbReference>
<dbReference type="Pfam" id="PF00271">
    <property type="entry name" value="Helicase_C"/>
    <property type="match status" value="1"/>
</dbReference>
<dbReference type="Gene3D" id="3.30.160.20">
    <property type="match status" value="1"/>
</dbReference>
<comment type="subcellular location">
    <subcellularLocation>
        <location evidence="3">Nucleus</location>
    </subcellularLocation>
</comment>
<evidence type="ECO:0000256" key="8">
    <source>
        <dbReference type="ARBA" id="ARBA00022741"/>
    </source>
</evidence>
<dbReference type="SMART" id="SM00535">
    <property type="entry name" value="RIBOc"/>
    <property type="match status" value="2"/>
</dbReference>
<evidence type="ECO:0000256" key="11">
    <source>
        <dbReference type="ARBA" id="ARBA00022806"/>
    </source>
</evidence>
<evidence type="ECO:0000256" key="1">
    <source>
        <dbReference type="ARBA" id="ARBA00001936"/>
    </source>
</evidence>
<dbReference type="OrthoDB" id="6513042at2759"/>
<feature type="domain" description="RNase III" evidence="22">
    <location>
        <begin position="972"/>
        <end position="1139"/>
    </location>
</feature>
<dbReference type="PROSITE" id="PS50142">
    <property type="entry name" value="RNASE_3_2"/>
    <property type="match status" value="2"/>
</dbReference>
<feature type="domain" description="Helicase C-terminal" evidence="25">
    <location>
        <begin position="377"/>
        <end position="534"/>
    </location>
</feature>
<dbReference type="GO" id="GO:0005524">
    <property type="term" value="F:ATP binding"/>
    <property type="evidence" value="ECO:0007669"/>
    <property type="project" value="UniProtKB-KW"/>
</dbReference>
<dbReference type="InterPro" id="IPR011545">
    <property type="entry name" value="DEAD/DEAH_box_helicase_dom"/>
</dbReference>
<keyword evidence="5" id="KW-0540">Nuclease</keyword>
<dbReference type="PROSITE" id="PS51194">
    <property type="entry name" value="HELICASE_CTER"/>
    <property type="match status" value="1"/>
</dbReference>
<keyword evidence="15" id="KW-0943">RNA-mediated gene silencing</keyword>
<evidence type="ECO:0000313" key="28">
    <source>
        <dbReference type="Proteomes" id="UP000236161"/>
    </source>
</evidence>
<gene>
    <name evidence="27" type="primary">DCL4</name>
    <name evidence="27" type="ORF">AXF42_Ash020084</name>
</gene>
<dbReference type="InterPro" id="IPR000999">
    <property type="entry name" value="RNase_III_dom"/>
</dbReference>
<keyword evidence="28" id="KW-1185">Reference proteome</keyword>